<keyword evidence="1" id="KW-1133">Transmembrane helix</keyword>
<evidence type="ECO:0000313" key="2">
    <source>
        <dbReference type="EMBL" id="QZD88756.1"/>
    </source>
</evidence>
<evidence type="ECO:0000256" key="1">
    <source>
        <dbReference type="SAM" id="Phobius"/>
    </source>
</evidence>
<sequence>MHDNKNDILAGRGPDKRSARRRHFAVLILGVLAFGLVYNLLKAANILPYLLVQLAPFVLIVGIAVYTLRKRIDHDDRN</sequence>
<evidence type="ECO:0008006" key="4">
    <source>
        <dbReference type="Google" id="ProtNLM"/>
    </source>
</evidence>
<dbReference type="RefSeq" id="WP_221424271.1">
    <property type="nucleotide sequence ID" value="NZ_CP081295.1"/>
</dbReference>
<protein>
    <recommendedName>
        <fullName evidence="4">DUF3098 domain-containing protein</fullName>
    </recommendedName>
</protein>
<gene>
    <name evidence="2" type="ORF">K3148_07730</name>
</gene>
<name>A0ABX8ZJ44_9SPHN</name>
<keyword evidence="3" id="KW-1185">Reference proteome</keyword>
<dbReference type="Proteomes" id="UP000824281">
    <property type="component" value="Chromosome"/>
</dbReference>
<feature type="transmembrane region" description="Helical" evidence="1">
    <location>
        <begin position="47"/>
        <end position="68"/>
    </location>
</feature>
<accession>A0ABX8ZJ44</accession>
<reference evidence="2 3" key="1">
    <citation type="submission" date="2021-08" db="EMBL/GenBank/DDBJ databases">
        <title>Comparative Genomics Analysis of the Genus Qipengyuania Reveals Extensive Genetic Diversity and Metabolic Versatility, Including the Description of Fifteen Novel Species.</title>
        <authorList>
            <person name="Liu Y."/>
        </authorList>
    </citation>
    <scope>NUCLEOTIDE SEQUENCE [LARGE SCALE GENOMIC DNA]</scope>
    <source>
        <strain evidence="2 3">1NDH13</strain>
    </source>
</reference>
<evidence type="ECO:0000313" key="3">
    <source>
        <dbReference type="Proteomes" id="UP000824281"/>
    </source>
</evidence>
<organism evidence="2 3">
    <name type="scientific">Qipengyuania aurantiaca</name>
    <dbReference type="NCBI Taxonomy" id="2867233"/>
    <lineage>
        <taxon>Bacteria</taxon>
        <taxon>Pseudomonadati</taxon>
        <taxon>Pseudomonadota</taxon>
        <taxon>Alphaproteobacteria</taxon>
        <taxon>Sphingomonadales</taxon>
        <taxon>Erythrobacteraceae</taxon>
        <taxon>Qipengyuania</taxon>
    </lineage>
</organism>
<dbReference type="EMBL" id="CP081295">
    <property type="protein sequence ID" value="QZD88756.1"/>
    <property type="molecule type" value="Genomic_DNA"/>
</dbReference>
<keyword evidence="1" id="KW-0472">Membrane</keyword>
<feature type="transmembrane region" description="Helical" evidence="1">
    <location>
        <begin position="24"/>
        <end position="41"/>
    </location>
</feature>
<proteinExistence type="predicted"/>
<keyword evidence="1" id="KW-0812">Transmembrane</keyword>